<dbReference type="GO" id="GO:0003676">
    <property type="term" value="F:nucleic acid binding"/>
    <property type="evidence" value="ECO:0007669"/>
    <property type="project" value="InterPro"/>
</dbReference>
<dbReference type="KEGG" id="cgv:CGLAU_02380"/>
<dbReference type="SMART" id="SM00507">
    <property type="entry name" value="HNHc"/>
    <property type="match status" value="1"/>
</dbReference>
<feature type="domain" description="HNH nuclease" evidence="2">
    <location>
        <begin position="262"/>
        <end position="314"/>
    </location>
</feature>
<evidence type="ECO:0000313" key="4">
    <source>
        <dbReference type="Proteomes" id="UP000217209"/>
    </source>
</evidence>
<dbReference type="RefSeq" id="WP_095659307.1">
    <property type="nucleotide sequence ID" value="NZ_CP019688.1"/>
</dbReference>
<dbReference type="AlphaFoldDB" id="A0A1Q2HUF7"/>
<evidence type="ECO:0000259" key="2">
    <source>
        <dbReference type="SMART" id="SM00507"/>
    </source>
</evidence>
<dbReference type="GO" id="GO:0004519">
    <property type="term" value="F:endonuclease activity"/>
    <property type="evidence" value="ECO:0007669"/>
    <property type="project" value="InterPro"/>
</dbReference>
<sequence>MTPFQTMIRGMTVDTLDGFDRDAAIEAGFAPTKARAWEKLHRTYFGPTKFTKLQRIAREKARAGKFSLDQLAMIEERLKNIESPKRRMVVRLSLLDARLTYAALQRLASKLIPKKSQPPKRQMTFSKSRNGTRTVSITADERDAADLEHAVSQDLDPSQPAAPQMLENFLALMRGNGEHAGAGVPYADPRPIVVVPVEEHCKILGGHGDDTLLGLTDGTTMTGAEYLQTRAGQYGLGLEVGLFHPQEGAVNLYREERFANQKQRDLARLTTPVCPVPDCRHGADSCQIHHITAWKHGGETNLANLAPLCRYHNGVNDDDPKRKKRGRIENVGGIPTWVSPRGFHVPNSHHPFGAMQLLFSDRL</sequence>
<dbReference type="InterPro" id="IPR002711">
    <property type="entry name" value="HNH"/>
</dbReference>
<proteinExistence type="predicted"/>
<keyword evidence="4" id="KW-1185">Reference proteome</keyword>
<name>A0A1Q2HUF7_9CORY</name>
<dbReference type="EMBL" id="CP019688">
    <property type="protein sequence ID" value="AQQ14461.1"/>
    <property type="molecule type" value="Genomic_DNA"/>
</dbReference>
<dbReference type="CDD" id="cd00085">
    <property type="entry name" value="HNHc"/>
    <property type="match status" value="1"/>
</dbReference>
<dbReference type="OrthoDB" id="4412276at2"/>
<organism evidence="3 4">
    <name type="scientific">Corynebacterium glaucum</name>
    <dbReference type="NCBI Taxonomy" id="187491"/>
    <lineage>
        <taxon>Bacteria</taxon>
        <taxon>Bacillati</taxon>
        <taxon>Actinomycetota</taxon>
        <taxon>Actinomycetes</taxon>
        <taxon>Mycobacteriales</taxon>
        <taxon>Corynebacteriaceae</taxon>
        <taxon>Corynebacterium</taxon>
    </lineage>
</organism>
<reference evidence="3 4" key="1">
    <citation type="submission" date="2016-12" db="EMBL/GenBank/DDBJ databases">
        <authorList>
            <person name="Song W.-J."/>
            <person name="Kurnit D.M."/>
        </authorList>
    </citation>
    <scope>NUCLEOTIDE SEQUENCE [LARGE SCALE GENOMIC DNA]</scope>
    <source>
        <strain evidence="3 4">DSM 30827</strain>
    </source>
</reference>
<dbReference type="Pfam" id="PF01844">
    <property type="entry name" value="HNH"/>
    <property type="match status" value="1"/>
</dbReference>
<dbReference type="InterPro" id="IPR003615">
    <property type="entry name" value="HNH_nuc"/>
</dbReference>
<accession>A0A1Q2HUF7</accession>
<protein>
    <recommendedName>
        <fullName evidence="2">HNH nuclease domain-containing protein</fullName>
    </recommendedName>
</protein>
<feature type="region of interest" description="Disordered" evidence="1">
    <location>
        <begin position="114"/>
        <end position="135"/>
    </location>
</feature>
<dbReference type="Gene3D" id="1.10.30.50">
    <property type="match status" value="1"/>
</dbReference>
<feature type="compositionally biased region" description="Polar residues" evidence="1">
    <location>
        <begin position="123"/>
        <end position="135"/>
    </location>
</feature>
<dbReference type="Proteomes" id="UP000217209">
    <property type="component" value="Chromosome"/>
</dbReference>
<evidence type="ECO:0000313" key="3">
    <source>
        <dbReference type="EMBL" id="AQQ14461.1"/>
    </source>
</evidence>
<gene>
    <name evidence="3" type="ORF">CGLAU_02380</name>
</gene>
<dbReference type="GO" id="GO:0008270">
    <property type="term" value="F:zinc ion binding"/>
    <property type="evidence" value="ECO:0007669"/>
    <property type="project" value="InterPro"/>
</dbReference>
<evidence type="ECO:0000256" key="1">
    <source>
        <dbReference type="SAM" id="MobiDB-lite"/>
    </source>
</evidence>